<accession>V8NEB8</accession>
<evidence type="ECO:0000256" key="3">
    <source>
        <dbReference type="ARBA" id="ARBA00022448"/>
    </source>
</evidence>
<evidence type="ECO:0000313" key="11">
    <source>
        <dbReference type="EMBL" id="ETE60435.1"/>
    </source>
</evidence>
<evidence type="ECO:0000256" key="8">
    <source>
        <dbReference type="ARBA" id="ARBA00049405"/>
    </source>
</evidence>
<dbReference type="InterPro" id="IPR050363">
    <property type="entry name" value="MIP/Aquaporin"/>
</dbReference>
<protein>
    <recommendedName>
        <fullName evidence="13">Aquaporin-9</fullName>
    </recommendedName>
</protein>
<feature type="region of interest" description="Disordered" evidence="9">
    <location>
        <begin position="77"/>
        <end position="118"/>
    </location>
</feature>
<evidence type="ECO:0000256" key="6">
    <source>
        <dbReference type="ARBA" id="ARBA00023136"/>
    </source>
</evidence>
<name>V8NEB8_OPHHA</name>
<keyword evidence="4 10" id="KW-0812">Transmembrane</keyword>
<comment type="caution">
    <text evidence="11">The sequence shown here is derived from an EMBL/GenBank/DDBJ whole genome shotgun (WGS) entry which is preliminary data.</text>
</comment>
<dbReference type="GO" id="GO:0015254">
    <property type="term" value="F:glycerol channel activity"/>
    <property type="evidence" value="ECO:0007669"/>
    <property type="project" value="TreeGrafter"/>
</dbReference>
<feature type="transmembrane region" description="Helical" evidence="10">
    <location>
        <begin position="23"/>
        <end position="45"/>
    </location>
</feature>
<organism evidence="11 12">
    <name type="scientific">Ophiophagus hannah</name>
    <name type="common">King cobra</name>
    <name type="synonym">Naja hannah</name>
    <dbReference type="NCBI Taxonomy" id="8665"/>
    <lineage>
        <taxon>Eukaryota</taxon>
        <taxon>Metazoa</taxon>
        <taxon>Chordata</taxon>
        <taxon>Craniata</taxon>
        <taxon>Vertebrata</taxon>
        <taxon>Euteleostomi</taxon>
        <taxon>Lepidosauria</taxon>
        <taxon>Squamata</taxon>
        <taxon>Bifurcata</taxon>
        <taxon>Unidentata</taxon>
        <taxon>Episquamata</taxon>
        <taxon>Toxicofera</taxon>
        <taxon>Serpentes</taxon>
        <taxon>Colubroidea</taxon>
        <taxon>Elapidae</taxon>
        <taxon>Elapinae</taxon>
        <taxon>Ophiophagus</taxon>
    </lineage>
</organism>
<evidence type="ECO:0000256" key="1">
    <source>
        <dbReference type="ARBA" id="ARBA00004141"/>
    </source>
</evidence>
<dbReference type="Pfam" id="PF00230">
    <property type="entry name" value="MIP"/>
    <property type="match status" value="1"/>
</dbReference>
<dbReference type="SUPFAM" id="SSF81338">
    <property type="entry name" value="Aquaporin-like"/>
    <property type="match status" value="1"/>
</dbReference>
<gene>
    <name evidence="11" type="ORF">L345_13823</name>
</gene>
<dbReference type="PANTHER" id="PTHR43829">
    <property type="entry name" value="AQUAPORIN OR AQUAGLYCEROPORIN RELATED"/>
    <property type="match status" value="1"/>
</dbReference>
<evidence type="ECO:0000256" key="10">
    <source>
        <dbReference type="SAM" id="Phobius"/>
    </source>
</evidence>
<evidence type="ECO:0000256" key="5">
    <source>
        <dbReference type="ARBA" id="ARBA00022989"/>
    </source>
</evidence>
<comment type="subcellular location">
    <subcellularLocation>
        <location evidence="1">Membrane</location>
        <topology evidence="1">Multi-pass membrane protein</topology>
    </subcellularLocation>
</comment>
<evidence type="ECO:0000313" key="12">
    <source>
        <dbReference type="Proteomes" id="UP000018936"/>
    </source>
</evidence>
<evidence type="ECO:0000256" key="2">
    <source>
        <dbReference type="ARBA" id="ARBA00006175"/>
    </source>
</evidence>
<keyword evidence="5 10" id="KW-1133">Transmembrane helix</keyword>
<dbReference type="Gene3D" id="1.20.1080.10">
    <property type="entry name" value="Glycerol uptake facilitator protein"/>
    <property type="match status" value="1"/>
</dbReference>
<dbReference type="EMBL" id="AZIM01004676">
    <property type="protein sequence ID" value="ETE60435.1"/>
    <property type="molecule type" value="Genomic_DNA"/>
</dbReference>
<keyword evidence="3" id="KW-0813">Transport</keyword>
<comment type="catalytic activity">
    <reaction evidence="8">
        <text>glycerol(in) = glycerol(out)</text>
        <dbReference type="Rhea" id="RHEA:29675"/>
        <dbReference type="ChEBI" id="CHEBI:17754"/>
    </reaction>
</comment>
<dbReference type="GO" id="GO:0015250">
    <property type="term" value="F:water channel activity"/>
    <property type="evidence" value="ECO:0007669"/>
    <property type="project" value="TreeGrafter"/>
</dbReference>
<dbReference type="GO" id="GO:0015204">
    <property type="term" value="F:urea transmembrane transporter activity"/>
    <property type="evidence" value="ECO:0007669"/>
    <property type="project" value="TreeGrafter"/>
</dbReference>
<feature type="non-terminal residue" evidence="11">
    <location>
        <position position="1"/>
    </location>
</feature>
<keyword evidence="6 10" id="KW-0472">Membrane</keyword>
<comment type="similarity">
    <text evidence="2">Belongs to the MIP/aquaporin (TC 1.A.8) family.</text>
</comment>
<dbReference type="InterPro" id="IPR023271">
    <property type="entry name" value="Aquaporin-like"/>
</dbReference>
<dbReference type="InterPro" id="IPR000425">
    <property type="entry name" value="MIP"/>
</dbReference>
<dbReference type="PANTHER" id="PTHR43829:SF15">
    <property type="entry name" value="AQUAPORIN-7"/>
    <property type="match status" value="1"/>
</dbReference>
<dbReference type="Proteomes" id="UP000018936">
    <property type="component" value="Unassembled WGS sequence"/>
</dbReference>
<dbReference type="GO" id="GO:0016323">
    <property type="term" value="C:basolateral plasma membrane"/>
    <property type="evidence" value="ECO:0007669"/>
    <property type="project" value="TreeGrafter"/>
</dbReference>
<feature type="compositionally biased region" description="Basic and acidic residues" evidence="9">
    <location>
        <begin position="77"/>
        <end position="87"/>
    </location>
</feature>
<keyword evidence="12" id="KW-1185">Reference proteome</keyword>
<reference evidence="11 12" key="1">
    <citation type="journal article" date="2013" name="Proc. Natl. Acad. Sci. U.S.A.">
        <title>The king cobra genome reveals dynamic gene evolution and adaptation in the snake venom system.</title>
        <authorList>
            <person name="Vonk F.J."/>
            <person name="Casewell N.R."/>
            <person name="Henkel C.V."/>
            <person name="Heimberg A.M."/>
            <person name="Jansen H.J."/>
            <person name="McCleary R.J."/>
            <person name="Kerkkamp H.M."/>
            <person name="Vos R.A."/>
            <person name="Guerreiro I."/>
            <person name="Calvete J.J."/>
            <person name="Wuster W."/>
            <person name="Woods A.E."/>
            <person name="Logan J.M."/>
            <person name="Harrison R.A."/>
            <person name="Castoe T.A."/>
            <person name="de Koning A.P."/>
            <person name="Pollock D.D."/>
            <person name="Yandell M."/>
            <person name="Calderon D."/>
            <person name="Renjifo C."/>
            <person name="Currier R.B."/>
            <person name="Salgado D."/>
            <person name="Pla D."/>
            <person name="Sanz L."/>
            <person name="Hyder A.S."/>
            <person name="Ribeiro J.M."/>
            <person name="Arntzen J.W."/>
            <person name="van den Thillart G.E."/>
            <person name="Boetzer M."/>
            <person name="Pirovano W."/>
            <person name="Dirks R.P."/>
            <person name="Spaink H.P."/>
            <person name="Duboule D."/>
            <person name="McGlinn E."/>
            <person name="Kini R.M."/>
            <person name="Richardson M.K."/>
        </authorList>
    </citation>
    <scope>NUCLEOTIDE SEQUENCE</scope>
    <source>
        <tissue evidence="11">Blood</tissue>
    </source>
</reference>
<evidence type="ECO:0000256" key="7">
    <source>
        <dbReference type="ARBA" id="ARBA00034651"/>
    </source>
</evidence>
<comment type="catalytic activity">
    <reaction evidence="7">
        <text>H2O(in) = H2O(out)</text>
        <dbReference type="Rhea" id="RHEA:29667"/>
        <dbReference type="ChEBI" id="CHEBI:15377"/>
    </reaction>
</comment>
<proteinExistence type="inferred from homology"/>
<dbReference type="OrthoDB" id="3222at2759"/>
<evidence type="ECO:0000256" key="4">
    <source>
        <dbReference type="ARBA" id="ARBA00022692"/>
    </source>
</evidence>
<dbReference type="AlphaFoldDB" id="V8NEB8"/>
<evidence type="ECO:0008006" key="13">
    <source>
        <dbReference type="Google" id="ProtNLM"/>
    </source>
</evidence>
<sequence length="118" mass="12720">MLMIGILAIHDRKNAGALPGTNAFITGLLVVLIGMSMGMNTGYAINPSRDFPPRIFTALAGWGLEVFHPQGREYRRPFGEDWEKKDGGPSAPMGAALGNGHLAQRGHICPPRPADQKK</sequence>
<evidence type="ECO:0000256" key="9">
    <source>
        <dbReference type="SAM" id="MobiDB-lite"/>
    </source>
</evidence>